<gene>
    <name evidence="1" type="ORF">PQR01_06395</name>
</gene>
<dbReference type="EMBL" id="JAQQDW010000008">
    <property type="protein sequence ID" value="MFM0103115.1"/>
    <property type="molecule type" value="Genomic_DNA"/>
</dbReference>
<protein>
    <submittedName>
        <fullName evidence="1">Tetratricopeptide repeat protein</fullName>
    </submittedName>
</protein>
<evidence type="ECO:0000313" key="1">
    <source>
        <dbReference type="EMBL" id="MFM0103115.1"/>
    </source>
</evidence>
<name>A0ACC7N6F0_9BURK</name>
<organism evidence="1 2">
    <name type="scientific">Paraburkholderia rhynchosiae</name>
    <dbReference type="NCBI Taxonomy" id="487049"/>
    <lineage>
        <taxon>Bacteria</taxon>
        <taxon>Pseudomonadati</taxon>
        <taxon>Pseudomonadota</taxon>
        <taxon>Betaproteobacteria</taxon>
        <taxon>Burkholderiales</taxon>
        <taxon>Burkholderiaceae</taxon>
        <taxon>Paraburkholderia</taxon>
    </lineage>
</organism>
<proteinExistence type="predicted"/>
<reference evidence="1 2" key="1">
    <citation type="journal article" date="2024" name="Chem. Sci.">
        <title>Discovery of megapolipeptins by genome mining of a Burkholderiales bacteria collection.</title>
        <authorList>
            <person name="Paulo B.S."/>
            <person name="Recchia M.J.J."/>
            <person name="Lee S."/>
            <person name="Fergusson C.H."/>
            <person name="Romanowski S.B."/>
            <person name="Hernandez A."/>
            <person name="Krull N."/>
            <person name="Liu D.Y."/>
            <person name="Cavanagh H."/>
            <person name="Bos A."/>
            <person name="Gray C.A."/>
            <person name="Murphy B.T."/>
            <person name="Linington R.G."/>
            <person name="Eustaquio A.S."/>
        </authorList>
    </citation>
    <scope>NUCLEOTIDE SEQUENCE [LARGE SCALE GENOMIC DNA]</scope>
    <source>
        <strain evidence="1 2">RL18-126-BIB-B</strain>
    </source>
</reference>
<comment type="caution">
    <text evidence="1">The sequence shown here is derived from an EMBL/GenBank/DDBJ whole genome shotgun (WGS) entry which is preliminary data.</text>
</comment>
<evidence type="ECO:0000313" key="2">
    <source>
        <dbReference type="Proteomes" id="UP001629235"/>
    </source>
</evidence>
<accession>A0ACC7N6F0</accession>
<sequence>MSSTQSQRRPMNWRSRPFRPGGAARRHNSRRFAGLVPLGLRAAALIGRGPKHIWPYIVSWLLLLLTIGSICLVVRGVLTRQLLVPPVETPQTLTERGYTPGFLAERIMSSMRDIAHDSASIPHDTMTDTDAQPDIQIPGPEMSYASTVRFIKGVIKRTDVVVHVGVTEVKGSKDTYIAHVHIEGGPFNARESIVPFEGHDLETFVEDIAVKAMELAEPNILASHLYSEVRKTGCSLANCNYDKIVEIYDEVLRLPASEQGEWALAGKAWLLTDQGESKAKEAERQTRDALTVYQHSAVLHASLGRALAQQNRLDDAIDALRAGASEKSKTAENLRLLGDVLLHAHRNDEALDAFKQADEMNPDSVDNLHDWGEALTSVGRYDDAIDKLSRAVRLRPDLAPSYAELGRALDHKGDLRRASRNYAEALQRDAGSLSAHETQLARLADSVEDGGAPDTPTPHPRTRPVSNPRPALQLQTSVEAPAMPKRNRRSTHVFVVLTAEEEKCRWTTLKTHSRL</sequence>
<keyword evidence="2" id="KW-1185">Reference proteome</keyword>
<dbReference type="Proteomes" id="UP001629235">
    <property type="component" value="Unassembled WGS sequence"/>
</dbReference>